<evidence type="ECO:0000313" key="2">
    <source>
        <dbReference type="Proteomes" id="UP001400965"/>
    </source>
</evidence>
<keyword evidence="2" id="KW-1185">Reference proteome</keyword>
<dbReference type="Proteomes" id="UP001400965">
    <property type="component" value="Unassembled WGS sequence"/>
</dbReference>
<sequence length="125" mass="14229">MGLEFDMKKVMKRFEDMEKKSKSELAKNGLNKGADILVEGSRITCPKDTHKLEESINKTDYKSGKNPSIKVTIVGDEDVKRYGYYQEHGTESMVGKKWMKKAGLQYKSEALEKMAESIFIDLGLK</sequence>
<dbReference type="NCBIfam" id="TIGR01725">
    <property type="entry name" value="phge_HK97_gp10"/>
    <property type="match status" value="1"/>
</dbReference>
<dbReference type="EMBL" id="BAAACP010000007">
    <property type="protein sequence ID" value="GAA0863546.1"/>
    <property type="molecule type" value="Genomic_DNA"/>
</dbReference>
<dbReference type="RefSeq" id="WP_346044174.1">
    <property type="nucleotide sequence ID" value="NZ_BAAACP010000007.1"/>
</dbReference>
<comment type="caution">
    <text evidence="1">The sequence shown here is derived from an EMBL/GenBank/DDBJ whole genome shotgun (WGS) entry which is preliminary data.</text>
</comment>
<evidence type="ECO:0000313" key="1">
    <source>
        <dbReference type="EMBL" id="GAA0863546.1"/>
    </source>
</evidence>
<accession>A0ABP3XF81</accession>
<protein>
    <recommendedName>
        <fullName evidence="3">HK97 gp10 family phage protein</fullName>
    </recommendedName>
</protein>
<evidence type="ECO:0008006" key="3">
    <source>
        <dbReference type="Google" id="ProtNLM"/>
    </source>
</evidence>
<name>A0ABP3XF81_9FIRM</name>
<gene>
    <name evidence="1" type="ORF">GCM10008917_13430</name>
</gene>
<reference evidence="2" key="1">
    <citation type="journal article" date="2019" name="Int. J. Syst. Evol. Microbiol.">
        <title>The Global Catalogue of Microorganisms (GCM) 10K type strain sequencing project: providing services to taxonomists for standard genome sequencing and annotation.</title>
        <authorList>
            <consortium name="The Broad Institute Genomics Platform"/>
            <consortium name="The Broad Institute Genome Sequencing Center for Infectious Disease"/>
            <person name="Wu L."/>
            <person name="Ma J."/>
        </authorList>
    </citation>
    <scope>NUCLEOTIDE SEQUENCE [LARGE SCALE GENOMIC DNA]</scope>
    <source>
        <strain evidence="2">JCM 6486</strain>
    </source>
</reference>
<proteinExistence type="predicted"/>
<organism evidence="1 2">
    <name type="scientific">Paraclostridium tenue</name>
    <dbReference type="NCBI Taxonomy" id="1737"/>
    <lineage>
        <taxon>Bacteria</taxon>
        <taxon>Bacillati</taxon>
        <taxon>Bacillota</taxon>
        <taxon>Clostridia</taxon>
        <taxon>Peptostreptococcales</taxon>
        <taxon>Peptostreptococcaceae</taxon>
        <taxon>Paraclostridium</taxon>
    </lineage>
</organism>
<dbReference type="InterPro" id="IPR010064">
    <property type="entry name" value="HK97-gp10_tail"/>
</dbReference>